<evidence type="ECO:0000256" key="1">
    <source>
        <dbReference type="ARBA" id="ARBA00022679"/>
    </source>
</evidence>
<keyword evidence="1" id="KW-0808">Transferase</keyword>
<dbReference type="InterPro" id="IPR019734">
    <property type="entry name" value="TPR_rpt"/>
</dbReference>
<evidence type="ECO:0000313" key="2">
    <source>
        <dbReference type="EMBL" id="QHT97357.1"/>
    </source>
</evidence>
<dbReference type="SUPFAM" id="SSF52540">
    <property type="entry name" value="P-loop containing nucleoside triphosphate hydrolases"/>
    <property type="match status" value="1"/>
</dbReference>
<dbReference type="InterPro" id="IPR026634">
    <property type="entry name" value="TPST-like"/>
</dbReference>
<name>A0A6C0J079_9ZZZZ</name>
<dbReference type="InterPro" id="IPR027417">
    <property type="entry name" value="P-loop_NTPase"/>
</dbReference>
<sequence>MDNNLDKQFELAIKFYLEKKYLESARIYNRLENLNYNTYDFYRFYGVLKIDLKEYREADRLLNKAIIIRETGYEVYSNLGQLHILQNKFKEGLDYLNKSLEIKSDYTPAINNMSWLFNKCQSFEKSLIFARRSLNLKKTQISLQNYAIGLFYTNSTDKAIKILEDLCPLQDKTLNASNSLLTLIKFYIMMGKIEKAETIIKKLFTHNSKNNEVFELYAEVKNITISDEILSYFKNLLKNFNKNEDKNEDNISKALFSYYHNKKCYEEADMYLKTMNKNMIKYYGNFNIDNFKIFVSCLINYFKNCKITQLDTELSEIKPIFICGMPRSGTSLCEQILDSHKNVLGLGELDYLHKLIGINYSYPQISSLISVLKNKDKLIKIREKYLYKLKNASENETFICDKLPQNFIIIGIIKILFPEAKIVYCRRNIMDNCFSLYKTKFVNNNHLYSYNKKTLFEYYRLHETLIDFWFKKYPGIFLLDNNQLISDKNLTIRKLLKYCGLPFNNNCLSFMNSGRVVFTASTKQIRKDINKESLSVYKNYDFDI</sequence>
<dbReference type="PANTHER" id="PTHR12788:SF10">
    <property type="entry name" value="PROTEIN-TYROSINE SULFOTRANSFERASE"/>
    <property type="match status" value="1"/>
</dbReference>
<dbReference type="Pfam" id="PF13469">
    <property type="entry name" value="Sulfotransfer_3"/>
    <property type="match status" value="1"/>
</dbReference>
<protein>
    <submittedName>
        <fullName evidence="2">Uncharacterized protein</fullName>
    </submittedName>
</protein>
<dbReference type="AlphaFoldDB" id="A0A6C0J079"/>
<dbReference type="PANTHER" id="PTHR12788">
    <property type="entry name" value="PROTEIN-TYROSINE SULFOTRANSFERASE 2"/>
    <property type="match status" value="1"/>
</dbReference>
<proteinExistence type="predicted"/>
<organism evidence="2">
    <name type="scientific">viral metagenome</name>
    <dbReference type="NCBI Taxonomy" id="1070528"/>
    <lineage>
        <taxon>unclassified sequences</taxon>
        <taxon>metagenomes</taxon>
        <taxon>organismal metagenomes</taxon>
    </lineage>
</organism>
<dbReference type="GO" id="GO:0005794">
    <property type="term" value="C:Golgi apparatus"/>
    <property type="evidence" value="ECO:0007669"/>
    <property type="project" value="UniProtKB-ARBA"/>
</dbReference>
<dbReference type="InterPro" id="IPR011990">
    <property type="entry name" value="TPR-like_helical_dom_sf"/>
</dbReference>
<dbReference type="PROSITE" id="PS50005">
    <property type="entry name" value="TPR"/>
    <property type="match status" value="1"/>
</dbReference>
<dbReference type="SUPFAM" id="SSF48452">
    <property type="entry name" value="TPR-like"/>
    <property type="match status" value="1"/>
</dbReference>
<dbReference type="SMART" id="SM00028">
    <property type="entry name" value="TPR"/>
    <property type="match status" value="4"/>
</dbReference>
<dbReference type="GO" id="GO:0008476">
    <property type="term" value="F:protein-tyrosine sulfotransferase activity"/>
    <property type="evidence" value="ECO:0007669"/>
    <property type="project" value="InterPro"/>
</dbReference>
<dbReference type="EMBL" id="MN740275">
    <property type="protein sequence ID" value="QHT97357.1"/>
    <property type="molecule type" value="Genomic_DNA"/>
</dbReference>
<dbReference type="Gene3D" id="1.25.40.10">
    <property type="entry name" value="Tetratricopeptide repeat domain"/>
    <property type="match status" value="1"/>
</dbReference>
<reference evidence="2" key="1">
    <citation type="journal article" date="2020" name="Nature">
        <title>Giant virus diversity and host interactions through global metagenomics.</title>
        <authorList>
            <person name="Schulz F."/>
            <person name="Roux S."/>
            <person name="Paez-Espino D."/>
            <person name="Jungbluth S."/>
            <person name="Walsh D.A."/>
            <person name="Denef V.J."/>
            <person name="McMahon K.D."/>
            <person name="Konstantinidis K.T."/>
            <person name="Eloe-Fadrosh E.A."/>
            <person name="Kyrpides N.C."/>
            <person name="Woyke T."/>
        </authorList>
    </citation>
    <scope>NUCLEOTIDE SEQUENCE</scope>
    <source>
        <strain evidence="2">GVMAG-M-3300025138-11</strain>
    </source>
</reference>
<dbReference type="Gene3D" id="3.40.50.300">
    <property type="entry name" value="P-loop containing nucleotide triphosphate hydrolases"/>
    <property type="match status" value="1"/>
</dbReference>
<accession>A0A6C0J079</accession>